<protein>
    <submittedName>
        <fullName evidence="2">Pilus assembly protein PilX</fullName>
    </submittedName>
</protein>
<keyword evidence="1" id="KW-1133">Transmembrane helix</keyword>
<keyword evidence="1" id="KW-0472">Membrane</keyword>
<proteinExistence type="predicted"/>
<dbReference type="RefSeq" id="WP_404672152.1">
    <property type="nucleotide sequence ID" value="NZ_JBJDPD010000012.1"/>
</dbReference>
<accession>A0ABW8LBG2</accession>
<name>A0ABW8LBG2_9GAMM</name>
<dbReference type="Proteomes" id="UP001620234">
    <property type="component" value="Unassembled WGS sequence"/>
</dbReference>
<comment type="caution">
    <text evidence="2">The sequence shown here is derived from an EMBL/GenBank/DDBJ whole genome shotgun (WGS) entry which is preliminary data.</text>
</comment>
<feature type="transmembrane region" description="Helical" evidence="1">
    <location>
        <begin position="20"/>
        <end position="39"/>
    </location>
</feature>
<organism evidence="2 3">
    <name type="scientific">Psychrobacter namhaensis</name>
    <dbReference type="NCBI Taxonomy" id="292734"/>
    <lineage>
        <taxon>Bacteria</taxon>
        <taxon>Pseudomonadati</taxon>
        <taxon>Pseudomonadota</taxon>
        <taxon>Gammaproteobacteria</taxon>
        <taxon>Moraxellales</taxon>
        <taxon>Moraxellaceae</taxon>
        <taxon>Psychrobacter</taxon>
    </lineage>
</organism>
<keyword evidence="3" id="KW-1185">Reference proteome</keyword>
<evidence type="ECO:0000256" key="1">
    <source>
        <dbReference type="SAM" id="Phobius"/>
    </source>
</evidence>
<evidence type="ECO:0000313" key="2">
    <source>
        <dbReference type="EMBL" id="MFK4001254.1"/>
    </source>
</evidence>
<reference evidence="2 3" key="1">
    <citation type="submission" date="2024-11" db="EMBL/GenBank/DDBJ databases">
        <title>The Natural Products Discovery Center: Release of the First 8490 Sequenced Strains for Exploring Actinobacteria Biosynthetic Diversity.</title>
        <authorList>
            <person name="Kalkreuter E."/>
            <person name="Kautsar S.A."/>
            <person name="Yang D."/>
            <person name="Bader C.D."/>
            <person name="Teijaro C.N."/>
            <person name="Fluegel L."/>
            <person name="Davis C.M."/>
            <person name="Simpson J.R."/>
            <person name="Lauterbach L."/>
            <person name="Steele A.D."/>
            <person name="Gui C."/>
            <person name="Meng S."/>
            <person name="Li G."/>
            <person name="Viehrig K."/>
            <person name="Ye F."/>
            <person name="Su P."/>
            <person name="Kiefer A.F."/>
            <person name="Nichols A."/>
            <person name="Cepeda A.J."/>
            <person name="Yan W."/>
            <person name="Fan B."/>
            <person name="Jiang Y."/>
            <person name="Adhikari A."/>
            <person name="Zheng C.-J."/>
            <person name="Schuster L."/>
            <person name="Cowan T.M."/>
            <person name="Smanski M.J."/>
            <person name="Chevrette M.G."/>
            <person name="De Carvalho L.P.S."/>
            <person name="Shen B."/>
        </authorList>
    </citation>
    <scope>NUCLEOTIDE SEQUENCE [LARGE SCALE GENOMIC DNA]</scope>
    <source>
        <strain evidence="2 3">NPDC077433</strain>
    </source>
</reference>
<sequence>MSINRPFAYSSVASDQRGAVLLVVLLFLILIMLVGVIAVRNSTTDLKLATSDQINTVLLQSSDSVNNKIEQSVNGDPTSAEYRQIMGFTGIFGHYLINDNANEDIIDFCYRPRAGFFNIDNAAIRRSGGKLLKNDVAGYCNPAEASDYTSARNTTMTQVMIKNVSNLSNTEAFEHMNIGSDSESRTAKMNTFNIYSTSVLPAYSGADEDEIQNCFKKDASAAADSDDSVANCMSENNIPNKMLVEQVDVANNQNAEFCNYFGGGTDGSTTSQLCADS</sequence>
<keyword evidence="1" id="KW-0812">Transmembrane</keyword>
<dbReference type="EMBL" id="JBJDPD010000012">
    <property type="protein sequence ID" value="MFK4001254.1"/>
    <property type="molecule type" value="Genomic_DNA"/>
</dbReference>
<evidence type="ECO:0000313" key="3">
    <source>
        <dbReference type="Proteomes" id="UP001620234"/>
    </source>
</evidence>
<gene>
    <name evidence="2" type="ORF">ACI2I3_07910</name>
</gene>